<gene>
    <name evidence="2" type="ORF">F9K24_19985</name>
</gene>
<dbReference type="Proteomes" id="UP000460298">
    <property type="component" value="Unassembled WGS sequence"/>
</dbReference>
<keyword evidence="1" id="KW-0812">Transmembrane</keyword>
<protein>
    <submittedName>
        <fullName evidence="2">Uncharacterized protein</fullName>
    </submittedName>
</protein>
<feature type="transmembrane region" description="Helical" evidence="1">
    <location>
        <begin position="45"/>
        <end position="63"/>
    </location>
</feature>
<keyword evidence="1" id="KW-1133">Transmembrane helix</keyword>
<sequence length="410" mass="45210">MSITRKGTGWELLQSWYILLTLVPFGFTSFLAFLYTFLRVKKITHLLASVVYLAGIVGLFILVDKYPDQESRPDWFDGAMFGLLGLWIVSIIHAVLIRKEFLLRLEAGEEKEAVDHSTMRTKIRKEMGVSKNPVNDVLVEYADEDLSVRVCRAILNNLPFAPNFDSYRDIDGAVRRLNPDADEELLRRAEQIAERDDGVLKVVKTGIALDRVDGGLGIYTGIKNSVDAIKNKDRERTFEADPQQAADAGVKALALAYIIASLYDGSPVDRVKSFLSTKAGQEALIYFAAVEVALPFTDNLAQASGNWMSSLLASTGSEAEKRFGQFAQGESLETAKGILQTLSQSLDQILDQTRNNLRPFIEKTQQVLPSIMNVTDSVTGGAATALDLLPIWKLLCARIAAEACATKAAR</sequence>
<proteinExistence type="predicted"/>
<evidence type="ECO:0000313" key="3">
    <source>
        <dbReference type="Proteomes" id="UP000460298"/>
    </source>
</evidence>
<feature type="transmembrane region" description="Helical" evidence="1">
    <location>
        <begin position="16"/>
        <end position="38"/>
    </location>
</feature>
<evidence type="ECO:0000313" key="2">
    <source>
        <dbReference type="EMBL" id="KAB2929357.1"/>
    </source>
</evidence>
<dbReference type="EMBL" id="WBUI01000032">
    <property type="protein sequence ID" value="KAB2929357.1"/>
    <property type="molecule type" value="Genomic_DNA"/>
</dbReference>
<evidence type="ECO:0000256" key="1">
    <source>
        <dbReference type="SAM" id="Phobius"/>
    </source>
</evidence>
<feature type="transmembrane region" description="Helical" evidence="1">
    <location>
        <begin position="75"/>
        <end position="96"/>
    </location>
</feature>
<name>A0A833GXT6_9LEPT</name>
<comment type="caution">
    <text evidence="2">The sequence shown here is derived from an EMBL/GenBank/DDBJ whole genome shotgun (WGS) entry which is preliminary data.</text>
</comment>
<keyword evidence="1" id="KW-0472">Membrane</keyword>
<organism evidence="2 3">
    <name type="scientific">Leptonema illini</name>
    <dbReference type="NCBI Taxonomy" id="183"/>
    <lineage>
        <taxon>Bacteria</taxon>
        <taxon>Pseudomonadati</taxon>
        <taxon>Spirochaetota</taxon>
        <taxon>Spirochaetia</taxon>
        <taxon>Leptospirales</taxon>
        <taxon>Leptospiraceae</taxon>
        <taxon>Leptonema</taxon>
    </lineage>
</organism>
<accession>A0A833GXT6</accession>
<reference evidence="2 3" key="1">
    <citation type="submission" date="2019-10" db="EMBL/GenBank/DDBJ databases">
        <title>Extracellular Electron Transfer in a Candidatus Methanoperedens spp. Enrichment Culture.</title>
        <authorList>
            <person name="Berger S."/>
            <person name="Rangel Shaw D."/>
            <person name="Berben T."/>
            <person name="In 'T Zandt M."/>
            <person name="Frank J."/>
            <person name="Reimann J."/>
            <person name="Jetten M.S.M."/>
            <person name="Welte C.U."/>
        </authorList>
    </citation>
    <scope>NUCLEOTIDE SEQUENCE [LARGE SCALE GENOMIC DNA]</scope>
    <source>
        <strain evidence="2">SB12</strain>
    </source>
</reference>
<dbReference type="AlphaFoldDB" id="A0A833GXT6"/>